<feature type="signal peptide" evidence="1">
    <location>
        <begin position="1"/>
        <end position="19"/>
    </location>
</feature>
<keyword evidence="3" id="KW-1185">Reference proteome</keyword>
<evidence type="ECO:0000256" key="1">
    <source>
        <dbReference type="SAM" id="SignalP"/>
    </source>
</evidence>
<keyword evidence="1" id="KW-0732">Signal</keyword>
<gene>
    <name evidence="2" type="ORF">EDI28_25525</name>
</gene>
<dbReference type="EMBL" id="RJLM01000033">
    <property type="protein sequence ID" value="RWX52762.1"/>
    <property type="molecule type" value="Genomic_DNA"/>
</dbReference>
<protein>
    <submittedName>
        <fullName evidence="2">Uncharacterized protein</fullName>
    </submittedName>
</protein>
<dbReference type="PROSITE" id="PS51257">
    <property type="entry name" value="PROKAR_LIPOPROTEIN"/>
    <property type="match status" value="1"/>
</dbReference>
<evidence type="ECO:0000313" key="3">
    <source>
        <dbReference type="Proteomes" id="UP000287563"/>
    </source>
</evidence>
<reference evidence="2 3" key="1">
    <citation type="submission" date="2018-11" db="EMBL/GenBank/DDBJ databases">
        <title>Photobacterium sp. BEI247 sp. nov., a marine bacterium isolated from Yongle Blue Hole in the South China Sea.</title>
        <authorList>
            <person name="Wang X."/>
        </authorList>
    </citation>
    <scope>NUCLEOTIDE SEQUENCE [LARGE SCALE GENOMIC DNA]</scope>
    <source>
        <strain evidence="3">BEI247</strain>
    </source>
</reference>
<sequence>MHKVRSTLLLVLLSSTLFGCLPEHESPTSEMLINDLPSNGVLIEVSDDGDLTNIKEVDLSLETSHKEKFNISLQWLATESEVSFYKLDGKSAHEIVQIANCLKTPGKNESDCI</sequence>
<proteinExistence type="predicted"/>
<comment type="caution">
    <text evidence="2">The sequence shown here is derived from an EMBL/GenBank/DDBJ whole genome shotgun (WGS) entry which is preliminary data.</text>
</comment>
<dbReference type="Proteomes" id="UP000287563">
    <property type="component" value="Unassembled WGS sequence"/>
</dbReference>
<accession>A0A444JI53</accession>
<feature type="chain" id="PRO_5019023120" evidence="1">
    <location>
        <begin position="20"/>
        <end position="113"/>
    </location>
</feature>
<dbReference type="RefSeq" id="WP_128786631.1">
    <property type="nucleotide sequence ID" value="NZ_JAKJSG010000123.1"/>
</dbReference>
<dbReference type="OrthoDB" id="7061370at2"/>
<dbReference type="AlphaFoldDB" id="A0A444JI53"/>
<organism evidence="2 3">
    <name type="scientific">Photobacterium chitinilyticum</name>
    <dbReference type="NCBI Taxonomy" id="2485123"/>
    <lineage>
        <taxon>Bacteria</taxon>
        <taxon>Pseudomonadati</taxon>
        <taxon>Pseudomonadota</taxon>
        <taxon>Gammaproteobacteria</taxon>
        <taxon>Vibrionales</taxon>
        <taxon>Vibrionaceae</taxon>
        <taxon>Photobacterium</taxon>
    </lineage>
</organism>
<name>A0A444JI53_9GAMM</name>
<evidence type="ECO:0000313" key="2">
    <source>
        <dbReference type="EMBL" id="RWX52762.1"/>
    </source>
</evidence>